<accession>A0A556MFV5</accession>
<feature type="active site" description="Proton donor" evidence="6">
    <location>
        <position position="336"/>
    </location>
</feature>
<reference evidence="9 10" key="1">
    <citation type="submission" date="2019-07" db="EMBL/GenBank/DDBJ databases">
        <authorList>
            <person name="Huq M.A."/>
        </authorList>
    </citation>
    <scope>NUCLEOTIDE SEQUENCE [LARGE SCALE GENOMIC DNA]</scope>
    <source>
        <strain evidence="9 10">MAH-19</strain>
    </source>
</reference>
<evidence type="ECO:0000256" key="4">
    <source>
        <dbReference type="ARBA" id="ARBA00022801"/>
    </source>
</evidence>
<organism evidence="9 10">
    <name type="scientific">Mucilaginibacter corticis</name>
    <dbReference type="NCBI Taxonomy" id="2597670"/>
    <lineage>
        <taxon>Bacteria</taxon>
        <taxon>Pseudomonadati</taxon>
        <taxon>Bacteroidota</taxon>
        <taxon>Sphingobacteriia</taxon>
        <taxon>Sphingobacteriales</taxon>
        <taxon>Sphingobacteriaceae</taxon>
        <taxon>Mucilaginibacter</taxon>
    </lineage>
</organism>
<evidence type="ECO:0000256" key="1">
    <source>
        <dbReference type="ARBA" id="ARBA00001231"/>
    </source>
</evidence>
<gene>
    <name evidence="9" type="ORF">FO440_20180</name>
</gene>
<comment type="catalytic activity">
    <reaction evidence="1">
        <text>Hydrolysis of terminal non-reducing N-acetyl-D-hexosamine residues in N-acetyl-beta-D-hexosaminides.</text>
        <dbReference type="EC" id="3.2.1.52"/>
    </reaction>
</comment>
<dbReference type="EMBL" id="VLPK01000004">
    <property type="protein sequence ID" value="TSJ38824.1"/>
    <property type="molecule type" value="Genomic_DNA"/>
</dbReference>
<dbReference type="Gene3D" id="3.30.379.10">
    <property type="entry name" value="Chitobiase/beta-hexosaminidase domain 2-like"/>
    <property type="match status" value="1"/>
</dbReference>
<evidence type="ECO:0000256" key="6">
    <source>
        <dbReference type="PIRSR" id="PIRSR625705-1"/>
    </source>
</evidence>
<dbReference type="GO" id="GO:0030203">
    <property type="term" value="P:glycosaminoglycan metabolic process"/>
    <property type="evidence" value="ECO:0007669"/>
    <property type="project" value="TreeGrafter"/>
</dbReference>
<dbReference type="InterPro" id="IPR017853">
    <property type="entry name" value="GH"/>
</dbReference>
<dbReference type="InterPro" id="IPR025705">
    <property type="entry name" value="Beta_hexosaminidase_sua/sub"/>
</dbReference>
<feature type="domain" description="Beta-hexosaminidase bacterial type N-terminal" evidence="8">
    <location>
        <begin position="40"/>
        <end position="162"/>
    </location>
</feature>
<dbReference type="SUPFAM" id="SSF51445">
    <property type="entry name" value="(Trans)glycosidases"/>
    <property type="match status" value="1"/>
</dbReference>
<dbReference type="OrthoDB" id="9763537at2"/>
<evidence type="ECO:0000259" key="7">
    <source>
        <dbReference type="Pfam" id="PF00728"/>
    </source>
</evidence>
<keyword evidence="4" id="KW-0378">Hydrolase</keyword>
<comment type="caution">
    <text evidence="9">The sequence shown here is derived from an EMBL/GenBank/DDBJ whole genome shotgun (WGS) entry which is preliminary data.</text>
</comment>
<evidence type="ECO:0000259" key="8">
    <source>
        <dbReference type="Pfam" id="PF02838"/>
    </source>
</evidence>
<evidence type="ECO:0000313" key="9">
    <source>
        <dbReference type="EMBL" id="TSJ38824.1"/>
    </source>
</evidence>
<dbReference type="GO" id="GO:0004563">
    <property type="term" value="F:beta-N-acetylhexosaminidase activity"/>
    <property type="evidence" value="ECO:0007669"/>
    <property type="project" value="UniProtKB-EC"/>
</dbReference>
<protein>
    <recommendedName>
        <fullName evidence="3">beta-N-acetylhexosaminidase</fullName>
        <ecNumber evidence="3">3.2.1.52</ecNumber>
    </recommendedName>
</protein>
<dbReference type="GO" id="GO:0005975">
    <property type="term" value="P:carbohydrate metabolic process"/>
    <property type="evidence" value="ECO:0007669"/>
    <property type="project" value="InterPro"/>
</dbReference>
<dbReference type="Pfam" id="PF00728">
    <property type="entry name" value="Glyco_hydro_20"/>
    <property type="match status" value="1"/>
</dbReference>
<dbReference type="Proteomes" id="UP000318733">
    <property type="component" value="Unassembled WGS sequence"/>
</dbReference>
<dbReference type="PRINTS" id="PR00738">
    <property type="entry name" value="GLHYDRLASE20"/>
</dbReference>
<dbReference type="SUPFAM" id="SSF55545">
    <property type="entry name" value="beta-N-acetylhexosaminidase-like domain"/>
    <property type="match status" value="1"/>
</dbReference>
<evidence type="ECO:0000313" key="10">
    <source>
        <dbReference type="Proteomes" id="UP000318733"/>
    </source>
</evidence>
<dbReference type="InterPro" id="IPR015882">
    <property type="entry name" value="HEX_bac_N"/>
</dbReference>
<evidence type="ECO:0000256" key="5">
    <source>
        <dbReference type="ARBA" id="ARBA00023295"/>
    </source>
</evidence>
<dbReference type="InterPro" id="IPR015883">
    <property type="entry name" value="Glyco_hydro_20_cat"/>
</dbReference>
<dbReference type="PANTHER" id="PTHR22600">
    <property type="entry name" value="BETA-HEXOSAMINIDASE"/>
    <property type="match status" value="1"/>
</dbReference>
<dbReference type="PANTHER" id="PTHR22600:SF57">
    <property type="entry name" value="BETA-N-ACETYLHEXOSAMINIDASE"/>
    <property type="match status" value="1"/>
</dbReference>
<dbReference type="Pfam" id="PF02838">
    <property type="entry name" value="Glyco_hydro_20b"/>
    <property type="match status" value="1"/>
</dbReference>
<dbReference type="GO" id="GO:0016020">
    <property type="term" value="C:membrane"/>
    <property type="evidence" value="ECO:0007669"/>
    <property type="project" value="TreeGrafter"/>
</dbReference>
<dbReference type="AlphaFoldDB" id="A0A556MFV5"/>
<evidence type="ECO:0000256" key="2">
    <source>
        <dbReference type="ARBA" id="ARBA00006285"/>
    </source>
</evidence>
<dbReference type="EC" id="3.2.1.52" evidence="3"/>
<proteinExistence type="inferred from homology"/>
<dbReference type="InterPro" id="IPR029018">
    <property type="entry name" value="Hex-like_dom2"/>
</dbReference>
<keyword evidence="5" id="KW-0326">Glycosidase</keyword>
<evidence type="ECO:0000256" key="3">
    <source>
        <dbReference type="ARBA" id="ARBA00012663"/>
    </source>
</evidence>
<dbReference type="Gene3D" id="3.20.20.80">
    <property type="entry name" value="Glycosidases"/>
    <property type="match status" value="1"/>
</dbReference>
<comment type="similarity">
    <text evidence="2">Belongs to the glycosyl hydrolase 20 family.</text>
</comment>
<sequence length="767" mass="86971">MSIHYMNNHNHPFRSDCLLKLCLTTALMLFYCTSVVAQLHIIPQPVSVVEHKGQFVLKNSAVIAVTSENEIVANYFQHYLLTTYGLKLRVKLYKDVPANAAIRIYATNDSVKSAYNLQVSPKAIIVKGNGAGAFYGIQSLIQLINGNHGEKLVIPLCDIKDYPRFGWRGLSLDVSRHFFTVDEVKKYIDIMAHYKLDVLHWHLTDDEGWRIQIKQYPLLTEVGSKMAYYSKIGKFRKLDNLIDEGRDGFYTQDDIRSVVKYAQDRFIDILPEIEMPGHSAAAAFAYPELRCKDSTGLRPTTSMLDPSEYTFTFYEHVLGEVMQLFPNKYIHIGGDEAEMTDWLKSPTAIALMKREHFTDLRQIQSYFIKRIERYLLANKKKLIGWDEILKGGLAPSATVMSWEGEEGGIIAAKMHHDVVMTPLPQMYFDAPQAKDENEPIGWNDPVTWQMVYNYEPQSIRLSPQEATYILGAQANIWTEKIGTYKHLEYMIYPRLLAEAELTWSPVADKDINRFEQAMYAHYRLFKLWGVNARIPDVYGLEGVLTNKSIYTQTLTYPLPGAAIRYNLNRKLPDTNATASAFPVAIKTPVVDSLIIKAYVTYPGQQRIIQSAALKHIDIAPPLSVNTATLNSGLNCLIYKTTLSNLPALDTGRNFINTVLTENGHIKPFVGLYNTWVKFNGYLKIDTEGDYKITSGFEISPIMFLGKVIILSNQNKYVEPQAVILHLQKGLYPLLGYYLADDTNSRQSLINLTTADGKSLNAAGFLFH</sequence>
<keyword evidence="10" id="KW-1185">Reference proteome</keyword>
<dbReference type="CDD" id="cd06563">
    <property type="entry name" value="GH20_chitobiase-like"/>
    <property type="match status" value="1"/>
</dbReference>
<name>A0A556MFV5_9SPHI</name>
<feature type="domain" description="Glycoside hydrolase family 20 catalytic" evidence="7">
    <location>
        <begin position="165"/>
        <end position="505"/>
    </location>
</feature>